<keyword evidence="2" id="KW-1185">Reference proteome</keyword>
<dbReference type="Proteomes" id="UP000001949">
    <property type="component" value="Unassembled WGS sequence"/>
</dbReference>
<name>Q4N909_THEPA</name>
<reference evidence="1 2" key="1">
    <citation type="journal article" date="2005" name="Science">
        <title>Genome sequence of Theileria parva, a bovine pathogen that transforms lymphocytes.</title>
        <authorList>
            <person name="Gardner M.J."/>
            <person name="Bishop R."/>
            <person name="Shah T."/>
            <person name="de Villiers E.P."/>
            <person name="Carlton J.M."/>
            <person name="Hall N."/>
            <person name="Ren Q."/>
            <person name="Paulsen I.T."/>
            <person name="Pain A."/>
            <person name="Berriman M."/>
            <person name="Wilson R.J.M."/>
            <person name="Sato S."/>
            <person name="Ralph S.A."/>
            <person name="Mann D.J."/>
            <person name="Xiong Z."/>
            <person name="Shallom S.J."/>
            <person name="Weidman J."/>
            <person name="Jiang L."/>
            <person name="Lynn J."/>
            <person name="Weaver B."/>
            <person name="Shoaibi A."/>
            <person name="Domingo A.R."/>
            <person name="Wasawo D."/>
            <person name="Crabtree J."/>
            <person name="Wortman J.R."/>
            <person name="Haas B."/>
            <person name="Angiuoli S.V."/>
            <person name="Creasy T.H."/>
            <person name="Lu C."/>
            <person name="Suh B."/>
            <person name="Silva J.C."/>
            <person name="Utterback T.R."/>
            <person name="Feldblyum T.V."/>
            <person name="Pertea M."/>
            <person name="Allen J."/>
            <person name="Nierman W.C."/>
            <person name="Taracha E.L.N."/>
            <person name="Salzberg S.L."/>
            <person name="White O.R."/>
            <person name="Fitzhugh H.A."/>
            <person name="Morzaria S."/>
            <person name="Venter J.C."/>
            <person name="Fraser C.M."/>
            <person name="Nene V."/>
        </authorList>
    </citation>
    <scope>NUCLEOTIDE SEQUENCE [LARGE SCALE GENOMIC DNA]</scope>
    <source>
        <strain evidence="1 2">Muguga</strain>
    </source>
</reference>
<sequence length="78" mass="9236">MKHIYKFEKSLKKLHKLVEYSYSQSYDLGSVIKGVITAVDDYNNPYDWLYYNVVNKYLKCAEKLDNSLSVIDVIIYPF</sequence>
<evidence type="ECO:0000313" key="2">
    <source>
        <dbReference type="Proteomes" id="UP000001949"/>
    </source>
</evidence>
<comment type="caution">
    <text evidence="1">The sequence shown here is derived from an EMBL/GenBank/DDBJ whole genome shotgun (WGS) entry which is preliminary data.</text>
</comment>
<dbReference type="VEuPathDB" id="PiroplasmaDB:TpMuguga_01g00305"/>
<evidence type="ECO:0000313" key="1">
    <source>
        <dbReference type="EMBL" id="EAN33549.1"/>
    </source>
</evidence>
<dbReference type="AlphaFoldDB" id="Q4N909"/>
<dbReference type="EMBL" id="AAGK01000001">
    <property type="protein sequence ID" value="EAN33549.1"/>
    <property type="molecule type" value="Genomic_DNA"/>
</dbReference>
<protein>
    <submittedName>
        <fullName evidence="1">Uncharacterized protein</fullName>
    </submittedName>
</protein>
<dbReference type="GeneID" id="3502562"/>
<gene>
    <name evidence="1" type="ordered locus">TP01_0305</name>
</gene>
<dbReference type="eggNOG" id="ENOG502QXKJ">
    <property type="taxonomic scope" value="Eukaryota"/>
</dbReference>
<dbReference type="InParanoid" id="Q4N909"/>
<proteinExistence type="predicted"/>
<accession>Q4N909</accession>
<dbReference type="KEGG" id="tpv:TP01_0305"/>
<organism evidence="1 2">
    <name type="scientific">Theileria parva</name>
    <name type="common">East coast fever infection agent</name>
    <dbReference type="NCBI Taxonomy" id="5875"/>
    <lineage>
        <taxon>Eukaryota</taxon>
        <taxon>Sar</taxon>
        <taxon>Alveolata</taxon>
        <taxon>Apicomplexa</taxon>
        <taxon>Aconoidasida</taxon>
        <taxon>Piroplasmida</taxon>
        <taxon>Theileriidae</taxon>
        <taxon>Theileria</taxon>
    </lineage>
</organism>